<keyword evidence="2" id="KW-0560">Oxidoreductase</keyword>
<evidence type="ECO:0000313" key="2">
    <source>
        <dbReference type="EMBL" id="MFF0542007.1"/>
    </source>
</evidence>
<proteinExistence type="predicted"/>
<dbReference type="Pfam" id="PF09995">
    <property type="entry name" value="MPAB_Lcp_cat"/>
    <property type="match status" value="1"/>
</dbReference>
<dbReference type="RefSeq" id="WP_387699036.1">
    <property type="nucleotide sequence ID" value="NZ_JBIAMX010000002.1"/>
</dbReference>
<dbReference type="PANTHER" id="PTHR36151">
    <property type="entry name" value="BLR2777 PROTEIN"/>
    <property type="match status" value="1"/>
</dbReference>
<organism evidence="2 3">
    <name type="scientific">Nocardia thailandica</name>
    <dbReference type="NCBI Taxonomy" id="257275"/>
    <lineage>
        <taxon>Bacteria</taxon>
        <taxon>Bacillati</taxon>
        <taxon>Actinomycetota</taxon>
        <taxon>Actinomycetes</taxon>
        <taxon>Mycobacteriales</taxon>
        <taxon>Nocardiaceae</taxon>
        <taxon>Nocardia</taxon>
    </lineage>
</organism>
<evidence type="ECO:0000313" key="3">
    <source>
        <dbReference type="Proteomes" id="UP001601444"/>
    </source>
</evidence>
<feature type="domain" description="ER-bound oxygenase mpaB/mpaB'/Rubber oxygenase catalytic" evidence="1">
    <location>
        <begin position="43"/>
        <end position="265"/>
    </location>
</feature>
<evidence type="ECO:0000259" key="1">
    <source>
        <dbReference type="Pfam" id="PF09995"/>
    </source>
</evidence>
<accession>A0ABW6PHY2</accession>
<dbReference type="GO" id="GO:0016491">
    <property type="term" value="F:oxidoreductase activity"/>
    <property type="evidence" value="ECO:0007669"/>
    <property type="project" value="UniProtKB-KW"/>
</dbReference>
<dbReference type="EC" id="1.-.-.-" evidence="2"/>
<sequence length="299" mass="33706">MTAATARIATEAPTNARTRISIPSRRGLRAGRRPVLADALDFWQYAGAPANVAMQMAMPGVGRGVVESRVESGALMHHPYKRLRTTTTYLNVALQGSPEVKAAFREAVNGAHRQVRSAPGAAVKYNAFDRDLQRWVAACLYVGYEDSYQLINGRMTPGQLESFYASSATFGTTLQMTEDMWPRTRAEFETYWNETCLLLSVDEEVRAYIDDMVNLRMINPVLRGLFGGLLGFLTRGFLAPYFRDVMGIDWTPADQRRFEQLFAVVGVVNSLMPQRLRFAPNRAMLRDVERRIREGKRLI</sequence>
<name>A0ABW6PHY2_9NOCA</name>
<gene>
    <name evidence="2" type="ORF">ACFYTF_04140</name>
</gene>
<dbReference type="InterPro" id="IPR018713">
    <property type="entry name" value="MPAB/Lcp_cat_dom"/>
</dbReference>
<dbReference type="Proteomes" id="UP001601444">
    <property type="component" value="Unassembled WGS sequence"/>
</dbReference>
<dbReference type="PANTHER" id="PTHR36151:SF3">
    <property type="entry name" value="ER-BOUND OXYGENASE MPAB_MPAB'_RUBBER OXYGENASE CATALYTIC DOMAIN-CONTAINING PROTEIN"/>
    <property type="match status" value="1"/>
</dbReference>
<protein>
    <submittedName>
        <fullName evidence="2">Oxygenase MpaB family protein</fullName>
        <ecNumber evidence="2">1.-.-.-</ecNumber>
    </submittedName>
</protein>
<comment type="caution">
    <text evidence="2">The sequence shown here is derived from an EMBL/GenBank/DDBJ whole genome shotgun (WGS) entry which is preliminary data.</text>
</comment>
<keyword evidence="3" id="KW-1185">Reference proteome</keyword>
<dbReference type="EMBL" id="JBIAMX010000002">
    <property type="protein sequence ID" value="MFF0542007.1"/>
    <property type="molecule type" value="Genomic_DNA"/>
</dbReference>
<reference evidence="2 3" key="1">
    <citation type="submission" date="2024-10" db="EMBL/GenBank/DDBJ databases">
        <title>The Natural Products Discovery Center: Release of the First 8490 Sequenced Strains for Exploring Actinobacteria Biosynthetic Diversity.</title>
        <authorList>
            <person name="Kalkreuter E."/>
            <person name="Kautsar S.A."/>
            <person name="Yang D."/>
            <person name="Bader C.D."/>
            <person name="Teijaro C.N."/>
            <person name="Fluegel L."/>
            <person name="Davis C.M."/>
            <person name="Simpson J.R."/>
            <person name="Lauterbach L."/>
            <person name="Steele A.D."/>
            <person name="Gui C."/>
            <person name="Meng S."/>
            <person name="Li G."/>
            <person name="Viehrig K."/>
            <person name="Ye F."/>
            <person name="Su P."/>
            <person name="Kiefer A.F."/>
            <person name="Nichols A."/>
            <person name="Cepeda A.J."/>
            <person name="Yan W."/>
            <person name="Fan B."/>
            <person name="Jiang Y."/>
            <person name="Adhikari A."/>
            <person name="Zheng C.-J."/>
            <person name="Schuster L."/>
            <person name="Cowan T.M."/>
            <person name="Smanski M.J."/>
            <person name="Chevrette M.G."/>
            <person name="De Carvalho L.P.S."/>
            <person name="Shen B."/>
        </authorList>
    </citation>
    <scope>NUCLEOTIDE SEQUENCE [LARGE SCALE GENOMIC DNA]</scope>
    <source>
        <strain evidence="2 3">NPDC004045</strain>
    </source>
</reference>